<protein>
    <recommendedName>
        <fullName evidence="4">Metallophosphoesterase</fullName>
    </recommendedName>
</protein>
<gene>
    <name evidence="2" type="ORF">ABDJ40_21250</name>
</gene>
<evidence type="ECO:0008006" key="4">
    <source>
        <dbReference type="Google" id="ProtNLM"/>
    </source>
</evidence>
<evidence type="ECO:0000313" key="3">
    <source>
        <dbReference type="Proteomes" id="UP001462640"/>
    </source>
</evidence>
<keyword evidence="1" id="KW-0472">Membrane</keyword>
<dbReference type="RefSeq" id="WP_347612671.1">
    <property type="nucleotide sequence ID" value="NZ_JBDPZC010000013.1"/>
</dbReference>
<dbReference type="EMBL" id="JBDPZC010000013">
    <property type="protein sequence ID" value="MEO3715304.1"/>
    <property type="molecule type" value="Genomic_DNA"/>
</dbReference>
<keyword evidence="1" id="KW-0812">Transmembrane</keyword>
<accession>A0ABV0GK54</accession>
<organism evidence="2 3">
    <name type="scientific">Roseateles flavus</name>
    <dbReference type="NCBI Taxonomy" id="3149041"/>
    <lineage>
        <taxon>Bacteria</taxon>
        <taxon>Pseudomonadati</taxon>
        <taxon>Pseudomonadota</taxon>
        <taxon>Betaproteobacteria</taxon>
        <taxon>Burkholderiales</taxon>
        <taxon>Sphaerotilaceae</taxon>
        <taxon>Roseateles</taxon>
    </lineage>
</organism>
<keyword evidence="1" id="KW-1133">Transmembrane helix</keyword>
<keyword evidence="3" id="KW-1185">Reference proteome</keyword>
<dbReference type="Proteomes" id="UP001462640">
    <property type="component" value="Unassembled WGS sequence"/>
</dbReference>
<name>A0ABV0GK54_9BURK</name>
<evidence type="ECO:0000313" key="2">
    <source>
        <dbReference type="EMBL" id="MEO3715304.1"/>
    </source>
</evidence>
<sequence>MYLLLMALLLAGLAWLGWRLWHSRYRRAAMGGLAAGVVLVLLLPFVYGFLFGFTFLHGSARPGFEAGFYCAVLAVWFLAPIVLPLAMLAGVGWQRLRRRSPSTEAAPPAP</sequence>
<feature type="transmembrane region" description="Helical" evidence="1">
    <location>
        <begin position="68"/>
        <end position="93"/>
    </location>
</feature>
<evidence type="ECO:0000256" key="1">
    <source>
        <dbReference type="SAM" id="Phobius"/>
    </source>
</evidence>
<comment type="caution">
    <text evidence="2">The sequence shown here is derived from an EMBL/GenBank/DDBJ whole genome shotgun (WGS) entry which is preliminary data.</text>
</comment>
<proteinExistence type="predicted"/>
<feature type="transmembrane region" description="Helical" evidence="1">
    <location>
        <begin position="29"/>
        <end position="56"/>
    </location>
</feature>
<reference evidence="2 3" key="1">
    <citation type="submission" date="2024-05" db="EMBL/GenBank/DDBJ databases">
        <title>Roseateles sp. 2.12 16S ribosomal RNA gene Genome sequencing and assembly.</title>
        <authorList>
            <person name="Woo H."/>
        </authorList>
    </citation>
    <scope>NUCLEOTIDE SEQUENCE [LARGE SCALE GENOMIC DNA]</scope>
    <source>
        <strain evidence="2 3">2.12</strain>
    </source>
</reference>